<reference evidence="3 4" key="1">
    <citation type="journal article" date="2015" name="Int. J. Syst. Evol. Microbiol.">
        <title>Halomonas salicampi sp. nov., a halotolerant and alkalitolerant bacterium isolated from a saltern soil.</title>
        <authorList>
            <person name="Lee J.C."/>
            <person name="Kim Y.S."/>
            <person name="Yun B.S."/>
            <person name="Whang K.S."/>
        </authorList>
    </citation>
    <scope>NUCLEOTIDE SEQUENCE [LARGE SCALE GENOMIC DNA]</scope>
    <source>
        <strain evidence="3 4">BH103</strain>
    </source>
</reference>
<dbReference type="AlphaFoldDB" id="A0A7Z0LKU9"/>
<dbReference type="NCBIfam" id="TIGR00051">
    <property type="entry name" value="YbgC/FadM family acyl-CoA thioesterase"/>
    <property type="match status" value="1"/>
</dbReference>
<evidence type="ECO:0000256" key="2">
    <source>
        <dbReference type="ARBA" id="ARBA00022801"/>
    </source>
</evidence>
<evidence type="ECO:0000313" key="4">
    <source>
        <dbReference type="Proteomes" id="UP000586119"/>
    </source>
</evidence>
<dbReference type="EMBL" id="JACCDF010000006">
    <property type="protein sequence ID" value="NYS60763.1"/>
    <property type="molecule type" value="Genomic_DNA"/>
</dbReference>
<accession>A0A7Z0LKU9</accession>
<dbReference type="InterPro" id="IPR006684">
    <property type="entry name" value="YbgC/YbaW"/>
</dbReference>
<protein>
    <submittedName>
        <fullName evidence="3">Tol-pal system-associated acyl-CoA thioesterase</fullName>
    </submittedName>
</protein>
<name>A0A7Z0LKU9_9GAMM</name>
<evidence type="ECO:0000313" key="3">
    <source>
        <dbReference type="EMBL" id="NYS60763.1"/>
    </source>
</evidence>
<proteinExistence type="inferred from homology"/>
<dbReference type="InterPro" id="IPR050563">
    <property type="entry name" value="4-hydroxybenzoyl-CoA_TE"/>
</dbReference>
<dbReference type="PANTHER" id="PTHR31793:SF37">
    <property type="entry name" value="ACYL-COA THIOESTER HYDROLASE YBGC"/>
    <property type="match status" value="1"/>
</dbReference>
<dbReference type="Gene3D" id="3.10.129.10">
    <property type="entry name" value="Hotdog Thioesterase"/>
    <property type="match status" value="1"/>
</dbReference>
<dbReference type="InterPro" id="IPR029069">
    <property type="entry name" value="HotDog_dom_sf"/>
</dbReference>
<dbReference type="SUPFAM" id="SSF54637">
    <property type="entry name" value="Thioesterase/thiol ester dehydrase-isomerase"/>
    <property type="match status" value="1"/>
</dbReference>
<comment type="caution">
    <text evidence="3">The sequence shown here is derived from an EMBL/GenBank/DDBJ whole genome shotgun (WGS) entry which is preliminary data.</text>
</comment>
<sequence length="125" mass="14486">MPIRVYMEDTDAGGIVYYVNYLKFMERARSEWLRQQGFNQQVLLNEGTQLVVYRLACHYAKPARLDDTLNVTAEVTEIGRCRMLFEQQATRHGELLCNATVEIACLDAKRLRPKAWPPSIMTLFN</sequence>
<dbReference type="InterPro" id="IPR014166">
    <property type="entry name" value="Tol-Pal_acyl-CoA_thioesterase"/>
</dbReference>
<dbReference type="Proteomes" id="UP000586119">
    <property type="component" value="Unassembled WGS sequence"/>
</dbReference>
<gene>
    <name evidence="3" type="primary">ybgC</name>
    <name evidence="3" type="ORF">HZS81_08325</name>
</gene>
<keyword evidence="4" id="KW-1185">Reference proteome</keyword>
<evidence type="ECO:0000256" key="1">
    <source>
        <dbReference type="ARBA" id="ARBA00005953"/>
    </source>
</evidence>
<dbReference type="CDD" id="cd00586">
    <property type="entry name" value="4HBT"/>
    <property type="match status" value="1"/>
</dbReference>
<comment type="similarity">
    <text evidence="1">Belongs to the 4-hydroxybenzoyl-CoA thioesterase family.</text>
</comment>
<dbReference type="Pfam" id="PF13279">
    <property type="entry name" value="4HBT_2"/>
    <property type="match status" value="1"/>
</dbReference>
<dbReference type="FunFam" id="3.10.129.10:FF:000004">
    <property type="entry name" value="Tol-pal system-associated acyl-CoA thioesterase"/>
    <property type="match status" value="1"/>
</dbReference>
<dbReference type="PIRSF" id="PIRSF003230">
    <property type="entry name" value="YbgC"/>
    <property type="match status" value="1"/>
</dbReference>
<dbReference type="GO" id="GO:0047617">
    <property type="term" value="F:fatty acyl-CoA hydrolase activity"/>
    <property type="evidence" value="ECO:0007669"/>
    <property type="project" value="TreeGrafter"/>
</dbReference>
<keyword evidence="2" id="KW-0378">Hydrolase</keyword>
<organism evidence="3 4">
    <name type="scientific">Vreelandella salicampi</name>
    <dbReference type="NCBI Taxonomy" id="1449798"/>
    <lineage>
        <taxon>Bacteria</taxon>
        <taxon>Pseudomonadati</taxon>
        <taxon>Pseudomonadota</taxon>
        <taxon>Gammaproteobacteria</taxon>
        <taxon>Oceanospirillales</taxon>
        <taxon>Halomonadaceae</taxon>
        <taxon>Vreelandella</taxon>
    </lineage>
</organism>
<dbReference type="NCBIfam" id="TIGR02799">
    <property type="entry name" value="thio_ybgC"/>
    <property type="match status" value="1"/>
</dbReference>
<dbReference type="PANTHER" id="PTHR31793">
    <property type="entry name" value="4-HYDROXYBENZOYL-COA THIOESTERASE FAMILY MEMBER"/>
    <property type="match status" value="1"/>
</dbReference>